<keyword evidence="3" id="KW-1185">Reference proteome</keyword>
<proteinExistence type="predicted"/>
<dbReference type="AlphaFoldDB" id="A0A2Z2KXF1"/>
<dbReference type="KEGG" id="pdh:B9T62_31855"/>
<evidence type="ECO:0000313" key="2">
    <source>
        <dbReference type="EMBL" id="ASA24948.1"/>
    </source>
</evidence>
<reference evidence="2 3" key="1">
    <citation type="submission" date="2017-06" db="EMBL/GenBank/DDBJ databases">
        <title>Complete genome sequence of Paenibacillus donghaensis KCTC 13049T isolated from East Sea sediment, South Korea.</title>
        <authorList>
            <person name="Jung B.K."/>
            <person name="Hong S.-J."/>
            <person name="Shin J.-H."/>
        </authorList>
    </citation>
    <scope>NUCLEOTIDE SEQUENCE [LARGE SCALE GENOMIC DNA]</scope>
    <source>
        <strain evidence="2 3">KCTC 13049</strain>
    </source>
</reference>
<dbReference type="Proteomes" id="UP000249890">
    <property type="component" value="Chromosome"/>
</dbReference>
<keyword evidence="1" id="KW-0175">Coiled coil</keyword>
<evidence type="ECO:0000313" key="3">
    <source>
        <dbReference type="Proteomes" id="UP000249890"/>
    </source>
</evidence>
<protein>
    <submittedName>
        <fullName evidence="2">Uncharacterized protein</fullName>
    </submittedName>
</protein>
<gene>
    <name evidence="2" type="ORF">B9T62_31855</name>
</gene>
<feature type="coiled-coil region" evidence="1">
    <location>
        <begin position="69"/>
        <end position="96"/>
    </location>
</feature>
<organism evidence="2 3">
    <name type="scientific">Paenibacillus donghaensis</name>
    <dbReference type="NCBI Taxonomy" id="414771"/>
    <lineage>
        <taxon>Bacteria</taxon>
        <taxon>Bacillati</taxon>
        <taxon>Bacillota</taxon>
        <taxon>Bacilli</taxon>
        <taxon>Bacillales</taxon>
        <taxon>Paenibacillaceae</taxon>
        <taxon>Paenibacillus</taxon>
    </lineage>
</organism>
<name>A0A2Z2KXF1_9BACL</name>
<sequence length="180" mass="20942">MDRWFSQQIQELVTKPPLLNQIIATVNDKRDLSRKPLEDEKRGLIKELAAFDQRQQRCFELFEEEYIPQETLVVRLKELEEQKAVKQEALRGVEEKLANQQIQLVDSDKILTALKNLWAMVQTSPHEQQKKLFKSLFDKITLPPNRDISKAVVHGSASLNQILFTNNMEELQCKINSKSV</sequence>
<dbReference type="OrthoDB" id="9811097at2"/>
<dbReference type="EMBL" id="CP021780">
    <property type="protein sequence ID" value="ASA24948.1"/>
    <property type="molecule type" value="Genomic_DNA"/>
</dbReference>
<accession>A0A2Z2KXF1</accession>
<dbReference type="RefSeq" id="WP_087918917.1">
    <property type="nucleotide sequence ID" value="NZ_CP021780.1"/>
</dbReference>
<evidence type="ECO:0000256" key="1">
    <source>
        <dbReference type="SAM" id="Coils"/>
    </source>
</evidence>